<organism evidence="1 2">
    <name type="scientific">Durusdinium trenchii</name>
    <dbReference type="NCBI Taxonomy" id="1381693"/>
    <lineage>
        <taxon>Eukaryota</taxon>
        <taxon>Sar</taxon>
        <taxon>Alveolata</taxon>
        <taxon>Dinophyceae</taxon>
        <taxon>Suessiales</taxon>
        <taxon>Symbiodiniaceae</taxon>
        <taxon>Durusdinium</taxon>
    </lineage>
</organism>
<evidence type="ECO:0000313" key="2">
    <source>
        <dbReference type="Proteomes" id="UP001642484"/>
    </source>
</evidence>
<keyword evidence="2" id="KW-1185">Reference proteome</keyword>
<protein>
    <submittedName>
        <fullName evidence="1">Uncharacterized protein</fullName>
    </submittedName>
</protein>
<feature type="non-terminal residue" evidence="1">
    <location>
        <position position="933"/>
    </location>
</feature>
<dbReference type="Proteomes" id="UP001642484">
    <property type="component" value="Unassembled WGS sequence"/>
</dbReference>
<accession>A0ABP0I1P4</accession>
<dbReference type="EMBL" id="CAXAMN010001565">
    <property type="protein sequence ID" value="CAK8995199.1"/>
    <property type="molecule type" value="Genomic_DNA"/>
</dbReference>
<name>A0ABP0I1P4_9DINO</name>
<comment type="caution">
    <text evidence="1">The sequence shown here is derived from an EMBL/GenBank/DDBJ whole genome shotgun (WGS) entry which is preliminary data.</text>
</comment>
<proteinExistence type="predicted"/>
<gene>
    <name evidence="1" type="ORF">CCMP2556_LOCUS3943</name>
</gene>
<evidence type="ECO:0000313" key="1">
    <source>
        <dbReference type="EMBL" id="CAK8995199.1"/>
    </source>
</evidence>
<sequence>MANSREILVNMIREIHAQDESKHFQQVLQDKYKTLHSYKDYLENIKGEVMAHGHVLQTAIVDVPTPSTQISEHWVDCWQLGFSDSAGYRGKPKQVSIVELAINFVEDSFQSVRQPLSVSFDSSTGPVGMFSIKHVVGFTRSLAAKMVLEFWSQLNETQQKDLSHVFASCLTIKVTWQVAANAESEFFGSVRGKFQLSESTRPDVIQLYHGWQGLFAKMGMEFNACISDQIKKFNQTSSVAGSRVSDLEAQILKVLPFQLKSFVDLLESHWDRFKSPESAVTLKSLCEKVDRKAPPTENAAWGSILKATPEKNFIWLQRQIEIFNQNQRQMAGNTKKKGSLAFRAADFQKTLSVADFDKAKSCFLKGIWDKEFVEKVKTQSDEISMESFRWLQQFIGVHSTVLSVEERSVQAELELEKAKYKAMCLKLEGEQGKFQSFVRQLSDWKASHAASRRTHLLGEKAKFEEACQTMQSASLPVSVLESGFVVTQSLKSYEEFSQPRAYHVLLCDLTKLGTGWSKHINDIVTKVSACVAPNKDACCLMIAPQQGPESLQQHSTRAATHDAWMILPNTESEFSSSALWVRRAAQDCQARPTGEMTNQSVGHITLNLSKPQRMKQAMSGAALWQSIFTKLLSGMKTTIPVFITDLLPYDSSVVEAMLLRKAQSKQNFKVLSIIWATESTKDAQAVAEKRQIYKFLVPLFWRQIGKMHESKVLALDGFKKAELKQDSIMPSLNEGDFEMTCPMPSGDSFLLPFRQSFLDTVTLTRLVDDFAKLQADHNNKFNNKGTETYKAKKRNIETPDVQPVRIEACSDVDGKARSIAQQHVAPLVLAYGEYHTDGKEHKNSLKFQMNDTKFTGWFMKDEVEGKMTLEDFLKQMENDKVVKPFIAAHELEYDGTGSVAVKATEECVFEIKKLAANMEVTSQNALSQLTSNI</sequence>
<reference evidence="1 2" key="1">
    <citation type="submission" date="2024-02" db="EMBL/GenBank/DDBJ databases">
        <authorList>
            <person name="Chen Y."/>
            <person name="Shah S."/>
            <person name="Dougan E. K."/>
            <person name="Thang M."/>
            <person name="Chan C."/>
        </authorList>
    </citation>
    <scope>NUCLEOTIDE SEQUENCE [LARGE SCALE GENOMIC DNA]</scope>
</reference>